<reference evidence="2 3" key="1">
    <citation type="journal article" date="2012" name="BMC Genomics">
        <title>Complete genome sequence of Saccharothrix espanaensis DSM 44229T and comparison to the other completely sequenced Pseudonocardiaceae.</title>
        <authorList>
            <person name="Strobel T."/>
            <person name="Al-Dilaimi A."/>
            <person name="Blom J."/>
            <person name="Gessner A."/>
            <person name="Kalinowski J."/>
            <person name="Luzhetska M."/>
            <person name="Puhler A."/>
            <person name="Szczepanowski R."/>
            <person name="Bechthold A."/>
            <person name="Ruckert C."/>
        </authorList>
    </citation>
    <scope>NUCLEOTIDE SEQUENCE [LARGE SCALE GENOMIC DNA]</scope>
    <source>
        <strain evidence="3">ATCC 51144 / DSM 44229 / JCM 9112 / NBRC 15066 / NRRL 15764</strain>
    </source>
</reference>
<keyword evidence="1" id="KW-0472">Membrane</keyword>
<keyword evidence="1" id="KW-0812">Transmembrane</keyword>
<dbReference type="EMBL" id="HE804045">
    <property type="protein sequence ID" value="CCH35020.1"/>
    <property type="molecule type" value="Genomic_DNA"/>
</dbReference>
<accession>K0K436</accession>
<organism evidence="2 3">
    <name type="scientific">Saccharothrix espanaensis (strain ATCC 51144 / DSM 44229 / JCM 9112 / NBRC 15066 / NRRL 15764)</name>
    <dbReference type="NCBI Taxonomy" id="1179773"/>
    <lineage>
        <taxon>Bacteria</taxon>
        <taxon>Bacillati</taxon>
        <taxon>Actinomycetota</taxon>
        <taxon>Actinomycetes</taxon>
        <taxon>Pseudonocardiales</taxon>
        <taxon>Pseudonocardiaceae</taxon>
        <taxon>Saccharothrix</taxon>
    </lineage>
</organism>
<feature type="transmembrane region" description="Helical" evidence="1">
    <location>
        <begin position="160"/>
        <end position="179"/>
    </location>
</feature>
<dbReference type="PATRIC" id="fig|1179773.3.peg.7875"/>
<dbReference type="eggNOG" id="ENOG5032FEI">
    <property type="taxonomic scope" value="Bacteria"/>
</dbReference>
<feature type="transmembrane region" description="Helical" evidence="1">
    <location>
        <begin position="59"/>
        <end position="77"/>
    </location>
</feature>
<dbReference type="Proteomes" id="UP000006281">
    <property type="component" value="Chromosome"/>
</dbReference>
<feature type="transmembrane region" description="Helical" evidence="1">
    <location>
        <begin position="132"/>
        <end position="153"/>
    </location>
</feature>
<feature type="transmembrane region" description="Helical" evidence="1">
    <location>
        <begin position="98"/>
        <end position="120"/>
    </location>
</feature>
<gene>
    <name evidence="2" type="ordered locus">BN6_78020</name>
</gene>
<feature type="transmembrane region" description="Helical" evidence="1">
    <location>
        <begin position="243"/>
        <end position="263"/>
    </location>
</feature>
<evidence type="ECO:0000313" key="2">
    <source>
        <dbReference type="EMBL" id="CCH35020.1"/>
    </source>
</evidence>
<dbReference type="KEGG" id="sesp:BN6_78020"/>
<evidence type="ECO:0000256" key="1">
    <source>
        <dbReference type="SAM" id="Phobius"/>
    </source>
</evidence>
<feature type="transmembrane region" description="Helical" evidence="1">
    <location>
        <begin position="12"/>
        <end position="39"/>
    </location>
</feature>
<evidence type="ECO:0000313" key="3">
    <source>
        <dbReference type="Proteomes" id="UP000006281"/>
    </source>
</evidence>
<dbReference type="HOGENOM" id="CLU_679506_0_0_11"/>
<proteinExistence type="predicted"/>
<sequence length="414" mass="43157">MVSVTEFRPRVFWPLSAWLYVLPGVAVGLVAFAATLPTLAWPYQDWVITSAEFHQQNAYAAPIAAGLAAVVAGRLTPPTRIYAQPISARAGWGVVGPHLARLVGTVLVGYLLGLTPLTLVTTTDAEHGGFDLAVALTRLLGLTAATVVGYLVGVLGRTSLVAPVAVVLLFAASIAGSTSDTFSALAPVLHFVPGVGSDARWSFVLYRLAFLTVLVVAAAWAAAELLRAHRAGAAPAARALLPLLAPVALAVPPLLITPALYALDDAPPKVCEVRAGVEYRVHEGHRSELAGMVTAVGGVFETFGSSGPARRVYDQALAGVGGDDVLWYSIKPDNPVDSGRVDVAAAPAGATSCPSTAAEGREVANDLYTWLMAAGEPAEGFAFHGVPAERVRAWIAEHRDEIRTCAPTGAEVPR</sequence>
<protein>
    <submittedName>
        <fullName evidence="2">Uncharacterized protein</fullName>
    </submittedName>
</protein>
<keyword evidence="1" id="KW-1133">Transmembrane helix</keyword>
<feature type="transmembrane region" description="Helical" evidence="1">
    <location>
        <begin position="199"/>
        <end position="222"/>
    </location>
</feature>
<keyword evidence="3" id="KW-1185">Reference proteome</keyword>
<name>K0K436_SACES</name>
<dbReference type="AlphaFoldDB" id="K0K436"/>